<proteinExistence type="predicted"/>
<organism evidence="2 3">
    <name type="scientific">Acaulospora morrowiae</name>
    <dbReference type="NCBI Taxonomy" id="94023"/>
    <lineage>
        <taxon>Eukaryota</taxon>
        <taxon>Fungi</taxon>
        <taxon>Fungi incertae sedis</taxon>
        <taxon>Mucoromycota</taxon>
        <taxon>Glomeromycotina</taxon>
        <taxon>Glomeromycetes</taxon>
        <taxon>Diversisporales</taxon>
        <taxon>Acaulosporaceae</taxon>
        <taxon>Acaulospora</taxon>
    </lineage>
</organism>
<evidence type="ECO:0000313" key="2">
    <source>
        <dbReference type="EMBL" id="CAG8747857.1"/>
    </source>
</evidence>
<dbReference type="AlphaFoldDB" id="A0A9N9IRS3"/>
<name>A0A9N9IRS3_9GLOM</name>
<feature type="non-terminal residue" evidence="2">
    <location>
        <position position="1"/>
    </location>
</feature>
<sequence>DSHLIVLGLQNLSHSGNEVSYLAITDESTTHQPLSSMNQGLKNPYQKADERITASREIT</sequence>
<evidence type="ECO:0000256" key="1">
    <source>
        <dbReference type="SAM" id="MobiDB-lite"/>
    </source>
</evidence>
<dbReference type="EMBL" id="CAJVPV010033879">
    <property type="protein sequence ID" value="CAG8747857.1"/>
    <property type="molecule type" value="Genomic_DNA"/>
</dbReference>
<feature type="compositionally biased region" description="Basic and acidic residues" evidence="1">
    <location>
        <begin position="47"/>
        <end position="59"/>
    </location>
</feature>
<keyword evidence="3" id="KW-1185">Reference proteome</keyword>
<comment type="caution">
    <text evidence="2">The sequence shown here is derived from an EMBL/GenBank/DDBJ whole genome shotgun (WGS) entry which is preliminary data.</text>
</comment>
<feature type="region of interest" description="Disordered" evidence="1">
    <location>
        <begin position="30"/>
        <end position="59"/>
    </location>
</feature>
<dbReference type="Proteomes" id="UP000789342">
    <property type="component" value="Unassembled WGS sequence"/>
</dbReference>
<protein>
    <submittedName>
        <fullName evidence="2">16265_t:CDS:1</fullName>
    </submittedName>
</protein>
<accession>A0A9N9IRS3</accession>
<feature type="non-terminal residue" evidence="2">
    <location>
        <position position="59"/>
    </location>
</feature>
<feature type="compositionally biased region" description="Polar residues" evidence="1">
    <location>
        <begin position="30"/>
        <end position="41"/>
    </location>
</feature>
<evidence type="ECO:0000313" key="3">
    <source>
        <dbReference type="Proteomes" id="UP000789342"/>
    </source>
</evidence>
<reference evidence="2" key="1">
    <citation type="submission" date="2021-06" db="EMBL/GenBank/DDBJ databases">
        <authorList>
            <person name="Kallberg Y."/>
            <person name="Tangrot J."/>
            <person name="Rosling A."/>
        </authorList>
    </citation>
    <scope>NUCLEOTIDE SEQUENCE</scope>
    <source>
        <strain evidence="2">CL551</strain>
    </source>
</reference>
<gene>
    <name evidence="2" type="ORF">AMORRO_LOCUS15154</name>
</gene>